<keyword evidence="3" id="KW-0029">Amino-acid transport</keyword>
<accession>A0A2N5J598</accession>
<dbReference type="PANTHER" id="PTHR30614:SF0">
    <property type="entry name" value="L-CYSTINE TRANSPORT SYSTEM PERMEASE PROTEIN TCYL"/>
    <property type="match status" value="1"/>
</dbReference>
<dbReference type="SUPFAM" id="SSF161098">
    <property type="entry name" value="MetI-like"/>
    <property type="match status" value="1"/>
</dbReference>
<dbReference type="OrthoDB" id="9814902at2"/>
<dbReference type="Proteomes" id="UP000235034">
    <property type="component" value="Unassembled WGS sequence"/>
</dbReference>
<feature type="transmembrane region" description="Helical" evidence="6">
    <location>
        <begin position="57"/>
        <end position="81"/>
    </location>
</feature>
<feature type="domain" description="ABC transmembrane type-1" evidence="7">
    <location>
        <begin position="21"/>
        <end position="222"/>
    </location>
</feature>
<keyword evidence="5 6" id="KW-0472">Membrane</keyword>
<name>A0A2N5J598_9BIFI</name>
<gene>
    <name evidence="8" type="ORF">Uis4E_0553</name>
</gene>
<organism evidence="8 9">
    <name type="scientific">Bifidobacterium parmae</name>
    <dbReference type="NCBI Taxonomy" id="361854"/>
    <lineage>
        <taxon>Bacteria</taxon>
        <taxon>Bacillati</taxon>
        <taxon>Actinomycetota</taxon>
        <taxon>Actinomycetes</taxon>
        <taxon>Bifidobacteriales</taxon>
        <taxon>Bifidobacteriaceae</taxon>
        <taxon>Bifidobacterium</taxon>
    </lineage>
</organism>
<dbReference type="CDD" id="cd06261">
    <property type="entry name" value="TM_PBP2"/>
    <property type="match status" value="1"/>
</dbReference>
<keyword evidence="6" id="KW-0813">Transport</keyword>
<feature type="transmembrane region" description="Helical" evidence="6">
    <location>
        <begin position="101"/>
        <end position="118"/>
    </location>
</feature>
<dbReference type="GO" id="GO:0006865">
    <property type="term" value="P:amino acid transport"/>
    <property type="evidence" value="ECO:0007669"/>
    <property type="project" value="UniProtKB-KW"/>
</dbReference>
<dbReference type="EMBL" id="NMWT01000005">
    <property type="protein sequence ID" value="PLS29357.1"/>
    <property type="molecule type" value="Genomic_DNA"/>
</dbReference>
<comment type="subcellular location">
    <subcellularLocation>
        <location evidence="6">Cell membrane</location>
        <topology evidence="6">Multi-pass membrane protein</topology>
    </subcellularLocation>
    <subcellularLocation>
        <location evidence="1">Membrane</location>
        <topology evidence="1">Multi-pass membrane protein</topology>
    </subcellularLocation>
</comment>
<dbReference type="AlphaFoldDB" id="A0A2N5J598"/>
<dbReference type="GO" id="GO:0005886">
    <property type="term" value="C:plasma membrane"/>
    <property type="evidence" value="ECO:0007669"/>
    <property type="project" value="UniProtKB-SubCell"/>
</dbReference>
<dbReference type="InterPro" id="IPR000515">
    <property type="entry name" value="MetI-like"/>
</dbReference>
<dbReference type="RefSeq" id="WP_101621764.1">
    <property type="nucleotide sequence ID" value="NZ_NMWT01000005.1"/>
</dbReference>
<keyword evidence="9" id="KW-1185">Reference proteome</keyword>
<reference evidence="8 9" key="1">
    <citation type="submission" date="2017-07" db="EMBL/GenBank/DDBJ databases">
        <title>Bifidobacterium novel species.</title>
        <authorList>
            <person name="Lugli G.A."/>
            <person name="Milani C."/>
            <person name="Duranti S."/>
            <person name="Mangifesta M."/>
        </authorList>
    </citation>
    <scope>NUCLEOTIDE SEQUENCE [LARGE SCALE GENOMIC DNA]</scope>
    <source>
        <strain evidence="8 9">77</strain>
    </source>
</reference>
<dbReference type="PROSITE" id="PS50928">
    <property type="entry name" value="ABC_TM1"/>
    <property type="match status" value="1"/>
</dbReference>
<comment type="similarity">
    <text evidence="6">Belongs to the binding-protein-dependent transport system permease family.</text>
</comment>
<evidence type="ECO:0000256" key="1">
    <source>
        <dbReference type="ARBA" id="ARBA00004141"/>
    </source>
</evidence>
<evidence type="ECO:0000256" key="3">
    <source>
        <dbReference type="ARBA" id="ARBA00022970"/>
    </source>
</evidence>
<dbReference type="Gene3D" id="1.10.3720.10">
    <property type="entry name" value="MetI-like"/>
    <property type="match status" value="1"/>
</dbReference>
<dbReference type="GO" id="GO:0055085">
    <property type="term" value="P:transmembrane transport"/>
    <property type="evidence" value="ECO:0007669"/>
    <property type="project" value="InterPro"/>
</dbReference>
<dbReference type="InterPro" id="IPR043429">
    <property type="entry name" value="ArtM/GltK/GlnP/TcyL/YhdX-like"/>
</dbReference>
<feature type="transmembrane region" description="Helical" evidence="6">
    <location>
        <begin position="203"/>
        <end position="223"/>
    </location>
</feature>
<dbReference type="PANTHER" id="PTHR30614">
    <property type="entry name" value="MEMBRANE COMPONENT OF AMINO ACID ABC TRANSPORTER"/>
    <property type="match status" value="1"/>
</dbReference>
<keyword evidence="2 6" id="KW-0812">Transmembrane</keyword>
<sequence length="238" mass="26185">MIRPFSWQQVIDSLRAGAQFIPQTLILAIVPFLVALVVGMAIAMVRVWRVPVLSQIFQAYIVIFKGIPVYLLLIAGSLIYISYFDVVAQHFGWAVRQKDISMIWLGLFLLSIQSIPAVSEILRGAFLSVSDDQYEAGYAAGLSRWQVTRDLIIPQMIPEAMPGLANCFVSFVKASALCSLIGVTEVMSSAVRAANVSYDLVEAYIASAVIYWPLCAAIEFLMGRIERKVSGFKAVLAA</sequence>
<comment type="caution">
    <text evidence="8">The sequence shown here is derived from an EMBL/GenBank/DDBJ whole genome shotgun (WGS) entry which is preliminary data.</text>
</comment>
<evidence type="ECO:0000313" key="9">
    <source>
        <dbReference type="Proteomes" id="UP000235034"/>
    </source>
</evidence>
<evidence type="ECO:0000256" key="6">
    <source>
        <dbReference type="RuleBase" id="RU363032"/>
    </source>
</evidence>
<dbReference type="InterPro" id="IPR035906">
    <property type="entry name" value="MetI-like_sf"/>
</dbReference>
<feature type="transmembrane region" description="Helical" evidence="6">
    <location>
        <begin position="20"/>
        <end position="45"/>
    </location>
</feature>
<evidence type="ECO:0000256" key="4">
    <source>
        <dbReference type="ARBA" id="ARBA00022989"/>
    </source>
</evidence>
<proteinExistence type="inferred from homology"/>
<evidence type="ECO:0000259" key="7">
    <source>
        <dbReference type="PROSITE" id="PS50928"/>
    </source>
</evidence>
<evidence type="ECO:0000256" key="2">
    <source>
        <dbReference type="ARBA" id="ARBA00022692"/>
    </source>
</evidence>
<protein>
    <submittedName>
        <fullName evidence="8">Amino acid ABC transporter permease</fullName>
    </submittedName>
</protein>
<keyword evidence="4 6" id="KW-1133">Transmembrane helix</keyword>
<evidence type="ECO:0000313" key="8">
    <source>
        <dbReference type="EMBL" id="PLS29357.1"/>
    </source>
</evidence>
<evidence type="ECO:0000256" key="5">
    <source>
        <dbReference type="ARBA" id="ARBA00023136"/>
    </source>
</evidence>
<dbReference type="Pfam" id="PF00528">
    <property type="entry name" value="BPD_transp_1"/>
    <property type="match status" value="1"/>
</dbReference>